<evidence type="ECO:0000313" key="9">
    <source>
        <dbReference type="EMBL" id="AHG91166.1"/>
    </source>
</evidence>
<feature type="transmembrane region" description="Helical" evidence="8">
    <location>
        <begin position="235"/>
        <end position="254"/>
    </location>
</feature>
<keyword evidence="3" id="KW-1003">Cell membrane</keyword>
<comment type="similarity">
    <text evidence="2">Belongs to the NrfD family.</text>
</comment>
<dbReference type="EMBL" id="CP007128">
    <property type="protein sequence ID" value="AHG91166.1"/>
    <property type="molecule type" value="Genomic_DNA"/>
</dbReference>
<feature type="transmembrane region" description="Helical" evidence="8">
    <location>
        <begin position="381"/>
        <end position="402"/>
    </location>
</feature>
<feature type="transmembrane region" description="Helical" evidence="8">
    <location>
        <begin position="422"/>
        <end position="442"/>
    </location>
</feature>
<organism evidence="9 10">
    <name type="scientific">Gemmatirosa kalamazoonensis</name>
    <dbReference type="NCBI Taxonomy" id="861299"/>
    <lineage>
        <taxon>Bacteria</taxon>
        <taxon>Pseudomonadati</taxon>
        <taxon>Gemmatimonadota</taxon>
        <taxon>Gemmatimonadia</taxon>
        <taxon>Gemmatimonadales</taxon>
        <taxon>Gemmatimonadaceae</taxon>
        <taxon>Gemmatirosa</taxon>
    </lineage>
</organism>
<keyword evidence="10" id="KW-1185">Reference proteome</keyword>
<evidence type="ECO:0000256" key="1">
    <source>
        <dbReference type="ARBA" id="ARBA00004651"/>
    </source>
</evidence>
<comment type="subcellular location">
    <subcellularLocation>
        <location evidence="1">Cell membrane</location>
        <topology evidence="1">Multi-pass membrane protein</topology>
    </subcellularLocation>
</comment>
<evidence type="ECO:0000256" key="8">
    <source>
        <dbReference type="SAM" id="Phobius"/>
    </source>
</evidence>
<feature type="transmembrane region" description="Helical" evidence="8">
    <location>
        <begin position="92"/>
        <end position="116"/>
    </location>
</feature>
<feature type="transmembrane region" description="Helical" evidence="8">
    <location>
        <begin position="315"/>
        <end position="336"/>
    </location>
</feature>
<accession>W0RK62</accession>
<keyword evidence="6 8" id="KW-0472">Membrane</keyword>
<evidence type="ECO:0000256" key="3">
    <source>
        <dbReference type="ARBA" id="ARBA00022475"/>
    </source>
</evidence>
<evidence type="ECO:0000256" key="6">
    <source>
        <dbReference type="ARBA" id="ARBA00023136"/>
    </source>
</evidence>
<dbReference type="HOGENOM" id="CLU_021295_1_0_0"/>
<evidence type="ECO:0000256" key="4">
    <source>
        <dbReference type="ARBA" id="ARBA00022692"/>
    </source>
</evidence>
<sequence>MASYSQPLPPAGTPERRIVPNVATADVQLPAIRDYEQVDNEIIRTMSPTAGWFGALGVAILCMLIGASAWAYQIYWGLGQAGYEPPNMWGVYIITFVFWVGIGHAGTLISAILYLFRAGFRTTIYRVSEAMTVFAVMTAGLFPIIHIGRPWKFYWLIPYPNWRLIWPNFKSPLVWDVFAISTYLTISTTFLYVGLIPDIAVLRDRETNPVRKRIFSVLSLGWRNSDREWRHFARAYLFLAAFSTPLVLSVHSVVSFDFAMALTPGWHATIFPPYFVAGAIFSGFAMVWTIVIPIRKWFNLKHVVTLNQLDATAKVVLMVSMIVGCAYLTEFFIAWYSGNRAEQEYFYNRVFGQWWWSAWILLLCNMVFPMSLWSQKLRRNTTWLFILSLFINLGMWYERFVIVVPSLTHEFEPWQWSNYMPSWVDMCFLLGSFGWFFMWFLLFCKQLPVFALAEIKEIVPPKLRERHPHEDHIDVTGHHQPYEPDVPGEFA</sequence>
<dbReference type="PANTHER" id="PTHR43044">
    <property type="match status" value="1"/>
</dbReference>
<feature type="compositionally biased region" description="Basic and acidic residues" evidence="7">
    <location>
        <begin position="472"/>
        <end position="482"/>
    </location>
</feature>
<feature type="transmembrane region" description="Helical" evidence="8">
    <location>
        <begin position="50"/>
        <end position="72"/>
    </location>
</feature>
<dbReference type="eggNOG" id="COG5557">
    <property type="taxonomic scope" value="Bacteria"/>
</dbReference>
<dbReference type="OrthoDB" id="9806499at2"/>
<dbReference type="STRING" id="861299.J421_3629"/>
<dbReference type="RefSeq" id="WP_025412623.1">
    <property type="nucleotide sequence ID" value="NZ_CP007128.1"/>
</dbReference>
<feature type="transmembrane region" description="Helical" evidence="8">
    <location>
        <begin position="173"/>
        <end position="195"/>
    </location>
</feature>
<gene>
    <name evidence="9" type="ORF">J421_3629</name>
</gene>
<feature type="region of interest" description="Disordered" evidence="7">
    <location>
        <begin position="472"/>
        <end position="491"/>
    </location>
</feature>
<evidence type="ECO:0000256" key="2">
    <source>
        <dbReference type="ARBA" id="ARBA00008929"/>
    </source>
</evidence>
<dbReference type="InParanoid" id="W0RK62"/>
<feature type="transmembrane region" description="Helical" evidence="8">
    <location>
        <begin position="128"/>
        <end position="148"/>
    </location>
</feature>
<evidence type="ECO:0000313" key="10">
    <source>
        <dbReference type="Proteomes" id="UP000019151"/>
    </source>
</evidence>
<dbReference type="PANTHER" id="PTHR43044:SF2">
    <property type="entry name" value="POLYSULPHIDE REDUCTASE NRFD"/>
    <property type="match status" value="1"/>
</dbReference>
<reference evidence="9 10" key="1">
    <citation type="journal article" date="2014" name="Genome Announc.">
        <title>Genome Sequence and Methylome of Soil Bacterium Gemmatirosa kalamazoonensis KBS708T, a Member of the Rarely Cultivated Gemmatimonadetes Phylum.</title>
        <authorList>
            <person name="Debruyn J.M."/>
            <person name="Radosevich M."/>
            <person name="Wommack K.E."/>
            <person name="Polson S.W."/>
            <person name="Hauser L.J."/>
            <person name="Fawaz M.N."/>
            <person name="Korlach J."/>
            <person name="Tsai Y.C."/>
        </authorList>
    </citation>
    <scope>NUCLEOTIDE SEQUENCE [LARGE SCALE GENOMIC DNA]</scope>
    <source>
        <strain evidence="9 10">KBS708</strain>
    </source>
</reference>
<protein>
    <submittedName>
        <fullName evidence="9">Polysulfide reductase NrfD</fullName>
    </submittedName>
</protein>
<dbReference type="Proteomes" id="UP000019151">
    <property type="component" value="Chromosome"/>
</dbReference>
<dbReference type="PATRIC" id="fig|861299.3.peg.3685"/>
<feature type="transmembrane region" description="Helical" evidence="8">
    <location>
        <begin position="356"/>
        <end position="374"/>
    </location>
</feature>
<keyword evidence="5 8" id="KW-1133">Transmembrane helix</keyword>
<dbReference type="KEGG" id="gba:J421_3629"/>
<proteinExistence type="inferred from homology"/>
<dbReference type="GO" id="GO:0005886">
    <property type="term" value="C:plasma membrane"/>
    <property type="evidence" value="ECO:0007669"/>
    <property type="project" value="UniProtKB-SubCell"/>
</dbReference>
<dbReference type="InterPro" id="IPR005614">
    <property type="entry name" value="NrfD-like"/>
</dbReference>
<feature type="transmembrane region" description="Helical" evidence="8">
    <location>
        <begin position="274"/>
        <end position="294"/>
    </location>
</feature>
<keyword evidence="4 8" id="KW-0812">Transmembrane</keyword>
<dbReference type="Pfam" id="PF03916">
    <property type="entry name" value="NrfD"/>
    <property type="match status" value="1"/>
</dbReference>
<name>W0RK62_9BACT</name>
<evidence type="ECO:0000256" key="5">
    <source>
        <dbReference type="ARBA" id="ARBA00022989"/>
    </source>
</evidence>
<dbReference type="AlphaFoldDB" id="W0RK62"/>
<evidence type="ECO:0000256" key="7">
    <source>
        <dbReference type="SAM" id="MobiDB-lite"/>
    </source>
</evidence>